<dbReference type="AlphaFoldDB" id="A0A650CYE1"/>
<proteinExistence type="predicted"/>
<keyword evidence="3" id="KW-0808">Transferase</keyword>
<dbReference type="CDD" id="cd00761">
    <property type="entry name" value="Glyco_tranf_GTA_type"/>
    <property type="match status" value="1"/>
</dbReference>
<dbReference type="PANTHER" id="PTHR22916:SF3">
    <property type="entry name" value="UDP-GLCNAC:BETAGAL BETA-1,3-N-ACETYLGLUCOSAMINYLTRANSFERASE-LIKE PROTEIN 1"/>
    <property type="match status" value="1"/>
</dbReference>
<evidence type="ECO:0000313" key="4">
    <source>
        <dbReference type="Proteomes" id="UP000426328"/>
    </source>
</evidence>
<feature type="domain" description="Glycosyltransferase 2-like" evidence="1">
    <location>
        <begin position="5"/>
        <end position="143"/>
    </location>
</feature>
<evidence type="ECO:0000259" key="1">
    <source>
        <dbReference type="Pfam" id="PF00535"/>
    </source>
</evidence>
<dbReference type="GO" id="GO:0016758">
    <property type="term" value="F:hexosyltransferase activity"/>
    <property type="evidence" value="ECO:0007669"/>
    <property type="project" value="UniProtKB-ARBA"/>
</dbReference>
<dbReference type="PANTHER" id="PTHR22916">
    <property type="entry name" value="GLYCOSYLTRANSFERASE"/>
    <property type="match status" value="1"/>
</dbReference>
<sequence>MVEISVIITAYNRKDFYMDAIKSVLNQTLPNDKYEIIFVSNFRDAEEFCKKERIKFVYSNEFYSGRQVLDGIKIAEGKIISFLDDDDMFEKNKLEEVYENFKDKNLSVYRDRIRYFFNGKIIYKKDFEEKIDPLLVTKKDGENYVRMFKRNKFGYHSSSTFSILKELLLNKIEYLYKMTRAVDFLYSTIGFTHKNPIYYDNKNLTLYRLSYSSSMRTFDSLENFIKNSFYRSYYYCLDHLTVYSMLDDEIKSVYKYEVSLSKVRHKFISKKPMTECKATISDYLRVLKNSHIGSHKGLVFASLLPFNLRLRFIKKTYEKQRRTLEALLHNYSI</sequence>
<dbReference type="EMBL" id="CP045482">
    <property type="protein sequence ID" value="QGR22884.1"/>
    <property type="molecule type" value="Genomic_DNA"/>
</dbReference>
<dbReference type="InterPro" id="IPR001173">
    <property type="entry name" value="Glyco_trans_2-like"/>
</dbReference>
<reference evidence="2 5" key="1">
    <citation type="submission" date="2019-10" db="EMBL/GenBank/DDBJ databases">
        <title>Comparative genomics of sulfur disproportionating microorganisms.</title>
        <authorList>
            <person name="Ward L.M."/>
            <person name="Bertran E."/>
            <person name="Johnston D."/>
        </authorList>
    </citation>
    <scope>NUCLEOTIDE SEQUENCE [LARGE SCALE GENOMIC DNA]</scope>
    <source>
        <strain evidence="2 5">DSM 3772</strain>
    </source>
</reference>
<gene>
    <name evidence="3" type="ORF">D1866_07230</name>
    <name evidence="2" type="ORF">GFB69_07590</name>
</gene>
<dbReference type="EMBL" id="WHYS01000002">
    <property type="protein sequence ID" value="MQL55603.1"/>
    <property type="molecule type" value="Genomic_DNA"/>
</dbReference>
<evidence type="ECO:0000313" key="5">
    <source>
        <dbReference type="Proteomes" id="UP000474054"/>
    </source>
</evidence>
<organism evidence="3 4">
    <name type="scientific">Acidianus ambivalens</name>
    <name type="common">Desulfurolobus ambivalens</name>
    <dbReference type="NCBI Taxonomy" id="2283"/>
    <lineage>
        <taxon>Archaea</taxon>
        <taxon>Thermoproteota</taxon>
        <taxon>Thermoprotei</taxon>
        <taxon>Sulfolobales</taxon>
        <taxon>Sulfolobaceae</taxon>
        <taxon>Acidianus</taxon>
    </lineage>
</organism>
<dbReference type="Proteomes" id="UP000426328">
    <property type="component" value="Chromosome"/>
</dbReference>
<dbReference type="KEGG" id="aamb:D1866_07230"/>
<protein>
    <submittedName>
        <fullName evidence="3">Glycosyltransferase</fullName>
    </submittedName>
</protein>
<evidence type="ECO:0000313" key="3">
    <source>
        <dbReference type="EMBL" id="QGR22884.1"/>
    </source>
</evidence>
<reference evidence="3 4" key="2">
    <citation type="submission" date="2019-10" db="EMBL/GenBank/DDBJ databases">
        <title>Genome Sequences from Six Type Strain Members of the Archaeal Family Sulfolobaceae: Acidianus ambivalens, Acidianus infernus, Metallosphaera prunae, Stygiolobus azoricus, Sulfolobus metallicus, and Sulfurisphaera ohwakuensis.</title>
        <authorList>
            <person name="Counts J.A."/>
            <person name="Kelly R.M."/>
        </authorList>
    </citation>
    <scope>NUCLEOTIDE SEQUENCE [LARGE SCALE GENOMIC DNA]</scope>
    <source>
        <strain evidence="3 4">LEI 10</strain>
    </source>
</reference>
<accession>A0A650CYE1</accession>
<dbReference type="Gene3D" id="3.90.550.10">
    <property type="entry name" value="Spore Coat Polysaccharide Biosynthesis Protein SpsA, Chain A"/>
    <property type="match status" value="1"/>
</dbReference>
<evidence type="ECO:0000313" key="2">
    <source>
        <dbReference type="EMBL" id="MQL55603.1"/>
    </source>
</evidence>
<keyword evidence="4" id="KW-1185">Reference proteome</keyword>
<dbReference type="Pfam" id="PF00535">
    <property type="entry name" value="Glycos_transf_2"/>
    <property type="match status" value="1"/>
</dbReference>
<dbReference type="InterPro" id="IPR029044">
    <property type="entry name" value="Nucleotide-diphossugar_trans"/>
</dbReference>
<dbReference type="SUPFAM" id="SSF53448">
    <property type="entry name" value="Nucleotide-diphospho-sugar transferases"/>
    <property type="match status" value="1"/>
</dbReference>
<dbReference type="Proteomes" id="UP000474054">
    <property type="component" value="Unassembled WGS sequence"/>
</dbReference>
<name>A0A650CYE1_ACIAM</name>